<name>A0A853DIM3_9MICO</name>
<dbReference type="Proteomes" id="UP000571817">
    <property type="component" value="Unassembled WGS sequence"/>
</dbReference>
<dbReference type="EMBL" id="JACCFW010000001">
    <property type="protein sequence ID" value="NYJ75819.1"/>
    <property type="molecule type" value="Genomic_DNA"/>
</dbReference>
<proteinExistence type="predicted"/>
<dbReference type="InterPro" id="IPR023393">
    <property type="entry name" value="START-like_dom_sf"/>
</dbReference>
<dbReference type="SUPFAM" id="SSF55961">
    <property type="entry name" value="Bet v1-like"/>
    <property type="match status" value="1"/>
</dbReference>
<gene>
    <name evidence="1" type="ORF">HNR15_002782</name>
</gene>
<evidence type="ECO:0000313" key="2">
    <source>
        <dbReference type="Proteomes" id="UP000571817"/>
    </source>
</evidence>
<organism evidence="1 2">
    <name type="scientific">Allobranchiibius huperziae</name>
    <dbReference type="NCBI Taxonomy" id="1874116"/>
    <lineage>
        <taxon>Bacteria</taxon>
        <taxon>Bacillati</taxon>
        <taxon>Actinomycetota</taxon>
        <taxon>Actinomycetes</taxon>
        <taxon>Micrococcales</taxon>
        <taxon>Dermacoccaceae</taxon>
        <taxon>Allobranchiibius</taxon>
    </lineage>
</organism>
<dbReference type="AlphaFoldDB" id="A0A853DIM3"/>
<evidence type="ECO:0000313" key="1">
    <source>
        <dbReference type="EMBL" id="NYJ75819.1"/>
    </source>
</evidence>
<reference evidence="1 2" key="1">
    <citation type="submission" date="2020-07" db="EMBL/GenBank/DDBJ databases">
        <title>Sequencing the genomes of 1000 actinobacteria strains.</title>
        <authorList>
            <person name="Klenk H.-P."/>
        </authorList>
    </citation>
    <scope>NUCLEOTIDE SEQUENCE [LARGE SCALE GENOMIC DNA]</scope>
    <source>
        <strain evidence="1 2">DSM 29531</strain>
    </source>
</reference>
<evidence type="ECO:0008006" key="3">
    <source>
        <dbReference type="Google" id="ProtNLM"/>
    </source>
</evidence>
<sequence length="193" mass="21196">MFASTTPTDAERAAARPGDHRVARADVIMDRAFTLDAPPATVWPWLVQLGKARAGWYLPRSIERLLPHGRRAARSLLPQWQALAVGDVIPDYGGTQETFRVEELERPTSIVYSSQRGRTAITWSITLQPDASPDRTRVCLRLRAAPVRRKRLMQTAGGFFDASTIAVMAAGLRERLAETPVVSGSVAPTPPGR</sequence>
<keyword evidence="2" id="KW-1185">Reference proteome</keyword>
<comment type="caution">
    <text evidence="1">The sequence shown here is derived from an EMBL/GenBank/DDBJ whole genome shotgun (WGS) entry which is preliminary data.</text>
</comment>
<dbReference type="Gene3D" id="3.30.530.20">
    <property type="match status" value="1"/>
</dbReference>
<accession>A0A853DIM3</accession>
<dbReference type="RefSeq" id="WP_179482776.1">
    <property type="nucleotide sequence ID" value="NZ_JACCFW010000001.1"/>
</dbReference>
<protein>
    <recommendedName>
        <fullName evidence="3">SRPBCC family protein</fullName>
    </recommendedName>
</protein>